<organism evidence="2 3">
    <name type="scientific">Cellulophaga geojensis KL-A</name>
    <dbReference type="NCBI Taxonomy" id="1328323"/>
    <lineage>
        <taxon>Bacteria</taxon>
        <taxon>Pseudomonadati</taxon>
        <taxon>Bacteroidota</taxon>
        <taxon>Flavobacteriia</taxon>
        <taxon>Flavobacteriales</taxon>
        <taxon>Flavobacteriaceae</taxon>
        <taxon>Cellulophaga</taxon>
    </lineage>
</organism>
<dbReference type="Proteomes" id="UP000019275">
    <property type="component" value="Unassembled WGS sequence"/>
</dbReference>
<evidence type="ECO:0000313" key="2">
    <source>
        <dbReference type="EMBL" id="EWH08838.1"/>
    </source>
</evidence>
<sequence length="74" mass="8630">MDNLKPTLFFILAALLFWFIGPIIVKFQLKFHNKHNPKLVEKAPGIFKGMKIFFRVFSIICVIFAFIVLFGIKI</sequence>
<accession>A0ABP3B270</accession>
<reference evidence="2 3" key="1">
    <citation type="journal article" date="2014" name="Genome Announc.">
        <title>Draft Genome Sequence of the Carrageenan-Degrading Bacterium Cellulophaga sp. Strain KL-A, Isolated from Decaying Marine Algae.</title>
        <authorList>
            <person name="Shan D."/>
            <person name="Ying J."/>
            <person name="Li X."/>
            <person name="Gao Z."/>
            <person name="Wei G."/>
            <person name="Shao Z."/>
        </authorList>
    </citation>
    <scope>NUCLEOTIDE SEQUENCE [LARGE SCALE GENOMIC DNA]</scope>
    <source>
        <strain evidence="2 3">KL-A</strain>
    </source>
</reference>
<keyword evidence="1" id="KW-1133">Transmembrane helix</keyword>
<keyword evidence="1" id="KW-0472">Membrane</keyword>
<evidence type="ECO:0000256" key="1">
    <source>
        <dbReference type="SAM" id="Phobius"/>
    </source>
</evidence>
<evidence type="ECO:0000313" key="3">
    <source>
        <dbReference type="Proteomes" id="UP000019275"/>
    </source>
</evidence>
<protein>
    <submittedName>
        <fullName evidence="2">Uncharacterized protein</fullName>
    </submittedName>
</protein>
<proteinExistence type="predicted"/>
<comment type="caution">
    <text evidence="2">The sequence shown here is derived from an EMBL/GenBank/DDBJ whole genome shotgun (WGS) entry which is preliminary data.</text>
</comment>
<feature type="transmembrane region" description="Helical" evidence="1">
    <location>
        <begin position="6"/>
        <end position="25"/>
    </location>
</feature>
<keyword evidence="1" id="KW-0812">Transmembrane</keyword>
<gene>
    <name evidence="2" type="ORF">KLA_17444</name>
</gene>
<dbReference type="EMBL" id="ARZX01000085">
    <property type="protein sequence ID" value="EWH08838.1"/>
    <property type="molecule type" value="Genomic_DNA"/>
</dbReference>
<name>A0ABP3B270_9FLAO</name>
<feature type="transmembrane region" description="Helical" evidence="1">
    <location>
        <begin position="52"/>
        <end position="72"/>
    </location>
</feature>
<keyword evidence="3" id="KW-1185">Reference proteome</keyword>